<dbReference type="SUPFAM" id="SSF81324">
    <property type="entry name" value="Voltage-gated potassium channels"/>
    <property type="match status" value="2"/>
</dbReference>
<evidence type="ECO:0000313" key="11">
    <source>
        <dbReference type="EMBL" id="GMI44802.1"/>
    </source>
</evidence>
<feature type="transmembrane region" description="Helical" evidence="9">
    <location>
        <begin position="652"/>
        <end position="674"/>
    </location>
</feature>
<dbReference type="InterPro" id="IPR043203">
    <property type="entry name" value="VGCC_Ca_Na"/>
</dbReference>
<evidence type="ECO:0000259" key="10">
    <source>
        <dbReference type="PROSITE" id="PS50222"/>
    </source>
</evidence>
<evidence type="ECO:0000256" key="9">
    <source>
        <dbReference type="SAM" id="Phobius"/>
    </source>
</evidence>
<feature type="domain" description="EF-hand" evidence="10">
    <location>
        <begin position="707"/>
        <end position="742"/>
    </location>
</feature>
<evidence type="ECO:0000256" key="4">
    <source>
        <dbReference type="ARBA" id="ARBA00022737"/>
    </source>
</evidence>
<dbReference type="Gene3D" id="1.20.120.350">
    <property type="entry name" value="Voltage-gated potassium channels. Chain C"/>
    <property type="match status" value="2"/>
</dbReference>
<dbReference type="InterPro" id="IPR002048">
    <property type="entry name" value="EF_hand_dom"/>
</dbReference>
<evidence type="ECO:0000256" key="3">
    <source>
        <dbReference type="ARBA" id="ARBA00022692"/>
    </source>
</evidence>
<proteinExistence type="inferred from homology"/>
<dbReference type="AlphaFoldDB" id="A0A9W7LCN1"/>
<dbReference type="GO" id="GO:0005248">
    <property type="term" value="F:voltage-gated sodium channel activity"/>
    <property type="evidence" value="ECO:0007669"/>
    <property type="project" value="TreeGrafter"/>
</dbReference>
<dbReference type="Pfam" id="PF00520">
    <property type="entry name" value="Ion_trans"/>
    <property type="match status" value="2"/>
</dbReference>
<gene>
    <name evidence="11" type="ORF">TrCOL_g8935</name>
</gene>
<dbReference type="PANTHER" id="PTHR10037">
    <property type="entry name" value="VOLTAGE-GATED CATION CHANNEL CALCIUM AND SODIUM"/>
    <property type="match status" value="1"/>
</dbReference>
<feature type="transmembrane region" description="Helical" evidence="9">
    <location>
        <begin position="302"/>
        <end position="326"/>
    </location>
</feature>
<keyword evidence="3 9" id="KW-0812">Transmembrane</keyword>
<dbReference type="InterPro" id="IPR027359">
    <property type="entry name" value="Volt_channel_dom_sf"/>
</dbReference>
<dbReference type="EMBL" id="BRYA01000226">
    <property type="protein sequence ID" value="GMI44802.1"/>
    <property type="molecule type" value="Genomic_DNA"/>
</dbReference>
<evidence type="ECO:0000256" key="6">
    <source>
        <dbReference type="ARBA" id="ARBA00022989"/>
    </source>
</evidence>
<comment type="similarity">
    <text evidence="2">Belongs to the centrin family.</text>
</comment>
<protein>
    <recommendedName>
        <fullName evidence="10">EF-hand domain-containing protein</fullName>
    </recommendedName>
</protein>
<dbReference type="InterPro" id="IPR011992">
    <property type="entry name" value="EF-hand-dom_pair"/>
</dbReference>
<evidence type="ECO:0000256" key="7">
    <source>
        <dbReference type="ARBA" id="ARBA00023136"/>
    </source>
</evidence>
<dbReference type="GO" id="GO:0001518">
    <property type="term" value="C:voltage-gated sodium channel complex"/>
    <property type="evidence" value="ECO:0007669"/>
    <property type="project" value="TreeGrafter"/>
</dbReference>
<feature type="compositionally biased region" description="Acidic residues" evidence="8">
    <location>
        <begin position="783"/>
        <end position="792"/>
    </location>
</feature>
<name>A0A9W7LCN1_9STRA</name>
<feature type="transmembrane region" description="Helical" evidence="9">
    <location>
        <begin position="500"/>
        <end position="524"/>
    </location>
</feature>
<feature type="transmembrane region" description="Helical" evidence="9">
    <location>
        <begin position="467"/>
        <end position="488"/>
    </location>
</feature>
<dbReference type="Gene3D" id="1.10.287.70">
    <property type="match status" value="2"/>
</dbReference>
<keyword evidence="6 9" id="KW-1133">Transmembrane helix</keyword>
<evidence type="ECO:0000256" key="2">
    <source>
        <dbReference type="ARBA" id="ARBA00005253"/>
    </source>
</evidence>
<comment type="subcellular location">
    <subcellularLocation>
        <location evidence="1">Membrane</location>
        <topology evidence="1">Multi-pass membrane protein</topology>
    </subcellularLocation>
</comment>
<organism evidence="11 12">
    <name type="scientific">Triparma columacea</name>
    <dbReference type="NCBI Taxonomy" id="722753"/>
    <lineage>
        <taxon>Eukaryota</taxon>
        <taxon>Sar</taxon>
        <taxon>Stramenopiles</taxon>
        <taxon>Ochrophyta</taxon>
        <taxon>Bolidophyceae</taxon>
        <taxon>Parmales</taxon>
        <taxon>Triparmaceae</taxon>
        <taxon>Triparma</taxon>
    </lineage>
</organism>
<dbReference type="SMART" id="SM00054">
    <property type="entry name" value="EFh"/>
    <property type="match status" value="2"/>
</dbReference>
<dbReference type="PROSITE" id="PS50222">
    <property type="entry name" value="EF_HAND_2"/>
    <property type="match status" value="2"/>
</dbReference>
<feature type="compositionally biased region" description="Gly residues" evidence="8">
    <location>
        <begin position="881"/>
        <end position="891"/>
    </location>
</feature>
<comment type="caution">
    <text evidence="11">The sequence shown here is derived from an EMBL/GenBank/DDBJ whole genome shotgun (WGS) entry which is preliminary data.</text>
</comment>
<evidence type="ECO:0000256" key="1">
    <source>
        <dbReference type="ARBA" id="ARBA00004141"/>
    </source>
</evidence>
<dbReference type="OrthoDB" id="416585at2759"/>
<dbReference type="CDD" id="cd00051">
    <property type="entry name" value="EFh"/>
    <property type="match status" value="1"/>
</dbReference>
<feature type="transmembrane region" description="Helical" evidence="9">
    <location>
        <begin position="438"/>
        <end position="455"/>
    </location>
</feature>
<evidence type="ECO:0000256" key="5">
    <source>
        <dbReference type="ARBA" id="ARBA00022837"/>
    </source>
</evidence>
<evidence type="ECO:0000256" key="8">
    <source>
        <dbReference type="SAM" id="MobiDB-lite"/>
    </source>
</evidence>
<dbReference type="SUPFAM" id="SSF47473">
    <property type="entry name" value="EF-hand"/>
    <property type="match status" value="1"/>
</dbReference>
<dbReference type="PANTHER" id="PTHR10037:SF62">
    <property type="entry name" value="SODIUM CHANNEL PROTEIN 60E"/>
    <property type="match status" value="1"/>
</dbReference>
<keyword evidence="7 9" id="KW-0472">Membrane</keyword>
<reference evidence="12" key="1">
    <citation type="journal article" date="2023" name="Commun. Biol.">
        <title>Genome analysis of Parmales, the sister group of diatoms, reveals the evolutionary specialization of diatoms from phago-mixotrophs to photoautotrophs.</title>
        <authorList>
            <person name="Ban H."/>
            <person name="Sato S."/>
            <person name="Yoshikawa S."/>
            <person name="Yamada K."/>
            <person name="Nakamura Y."/>
            <person name="Ichinomiya M."/>
            <person name="Sato N."/>
            <person name="Blanc-Mathieu R."/>
            <person name="Endo H."/>
            <person name="Kuwata A."/>
            <person name="Ogata H."/>
        </authorList>
    </citation>
    <scope>NUCLEOTIDE SEQUENCE [LARGE SCALE GENOMIC DNA]</scope>
</reference>
<feature type="domain" description="EF-hand" evidence="10">
    <location>
        <begin position="743"/>
        <end position="778"/>
    </location>
</feature>
<sequence length="891" mass="100609">MAAAAMAARAALQARNNGEGEEAKTDEELLAEAEAELAAKTYNKYTDPKNYSGPMQKYVEFGNFMNEFIVGKYEAYFNGFVLLCICVAGVLVGMQTYEEYESNATLEVIDNFILYVFTVECFVKTFAEGAAPWKFFTNAEWKWNLFDFIVVILCYPFAQPLTGGNAAVLRLMRLARLMKLLKKIQQLQMIVMGLVGGLSSIGYIVILLLLVFYLYAIVGVMYFAKNDPWHFGTLHIAMLTLFRASTLEDWTDLMYISMFGCQEYENVYCTETAEIDKCDFQDGHYLHLYQCVQHEPMPILSAVYWITFIIVSALVMLSLFIGAVTMSMADSMEDMKIEAEENERKLRLLKKKERMEALEAKGEDHDVDDDHKQKDTSTMGIRERADHKNEVVMKALLLEAWEGVIMSQTVETQFAPGLKGKYQWLAERMDELANHPTFVNFITGIIILAGVMVGMQTFPEFETDPTLGVIDVIVLAIFTFECVVKFIAEEFQPWMFFKSGWNTFDFIVVAGSFLPAAGSLVTMLRLLRLLRVLKLLKAFPQLAIIVNALIMGLSSIGYIGVILLMVFYLFSILGMILFKENDPWHFGTLHTSMLTLFRCSTLEDWTDVMYINIYGCNYYGYNVTTFDPEESPSSHCKPNPELFGVARQAIAAMYFVIFTLLGALVLLTLFIGVVTTSMEEAQEKQDAENELEGRILAYKDSESLTDHTLSNYRKVFAMLDVDNGGTVEEDELRAGLKSLGRNPSTAQLQKYMREVDEDDSGEIDLAEFIEFMTNMRNKSNKEGEDEEEEDESDEKKTPSKGGEREVKPDEHTPIVQIDRGALLSEEDDDDKSTEEDDGGIADELEKMEQEEAEREEGGMKVMTIGVEEGGGDLMIEEGTPKVGGAGKKYLE</sequence>
<feature type="transmembrane region" description="Helical" evidence="9">
    <location>
        <begin position="190"/>
        <end position="223"/>
    </location>
</feature>
<dbReference type="PROSITE" id="PS00018">
    <property type="entry name" value="EF_HAND_1"/>
    <property type="match status" value="2"/>
</dbReference>
<feature type="region of interest" description="Disordered" evidence="8">
    <location>
        <begin position="359"/>
        <end position="380"/>
    </location>
</feature>
<feature type="transmembrane region" description="Helical" evidence="9">
    <location>
        <begin position="544"/>
        <end position="570"/>
    </location>
</feature>
<keyword evidence="12" id="KW-1185">Reference proteome</keyword>
<keyword evidence="4" id="KW-0677">Repeat</keyword>
<feature type="transmembrane region" description="Helical" evidence="9">
    <location>
        <begin position="75"/>
        <end position="97"/>
    </location>
</feature>
<dbReference type="InterPro" id="IPR005821">
    <property type="entry name" value="Ion_trans_dom"/>
</dbReference>
<dbReference type="GO" id="GO:0005509">
    <property type="term" value="F:calcium ion binding"/>
    <property type="evidence" value="ECO:0007669"/>
    <property type="project" value="InterPro"/>
</dbReference>
<dbReference type="Gene3D" id="1.10.238.10">
    <property type="entry name" value="EF-hand"/>
    <property type="match status" value="1"/>
</dbReference>
<feature type="transmembrane region" description="Helical" evidence="9">
    <location>
        <begin position="148"/>
        <end position="169"/>
    </location>
</feature>
<dbReference type="GO" id="GO:0043226">
    <property type="term" value="C:organelle"/>
    <property type="evidence" value="ECO:0007669"/>
    <property type="project" value="UniProtKB-ARBA"/>
</dbReference>
<evidence type="ECO:0000313" key="12">
    <source>
        <dbReference type="Proteomes" id="UP001165065"/>
    </source>
</evidence>
<feature type="compositionally biased region" description="Acidic residues" evidence="8">
    <location>
        <begin position="824"/>
        <end position="842"/>
    </location>
</feature>
<feature type="compositionally biased region" description="Basic and acidic residues" evidence="8">
    <location>
        <begin position="793"/>
        <end position="812"/>
    </location>
</feature>
<dbReference type="Pfam" id="PF13499">
    <property type="entry name" value="EF-hand_7"/>
    <property type="match status" value="1"/>
</dbReference>
<keyword evidence="5" id="KW-0106">Calcium</keyword>
<feature type="region of interest" description="Disordered" evidence="8">
    <location>
        <begin position="774"/>
        <end position="891"/>
    </location>
</feature>
<accession>A0A9W7LCN1</accession>
<dbReference type="FunFam" id="1.10.238.10:FF:000178">
    <property type="entry name" value="Calmodulin-2 A"/>
    <property type="match status" value="1"/>
</dbReference>
<dbReference type="InterPro" id="IPR018247">
    <property type="entry name" value="EF_Hand_1_Ca_BS"/>
</dbReference>
<dbReference type="Proteomes" id="UP001165065">
    <property type="component" value="Unassembled WGS sequence"/>
</dbReference>